<dbReference type="RefSeq" id="WP_140031308.1">
    <property type="nucleotide sequence ID" value="NZ_CP137845.1"/>
</dbReference>
<accession>A0ABZ0PB23</accession>
<gene>
    <name evidence="3" type="ORF">R9B83_02540</name>
</gene>
<reference evidence="3" key="1">
    <citation type="submission" date="2023-11" db="EMBL/GenBank/DDBJ databases">
        <title>Completed genome sequence of Mycoplasma equirhinis type strain M432/72.</title>
        <authorList>
            <person name="Spergser J."/>
        </authorList>
    </citation>
    <scope>NUCLEOTIDE SEQUENCE [LARGE SCALE GENOMIC DNA]</scope>
    <source>
        <strain evidence="3">M432/72</strain>
    </source>
</reference>
<keyword evidence="1" id="KW-0066">ATP synthesis</keyword>
<dbReference type="InterPro" id="IPR036771">
    <property type="entry name" value="ATPsynth_dsu/esu_N"/>
</dbReference>
<dbReference type="Gene3D" id="2.60.15.10">
    <property type="entry name" value="F0F1 ATP synthase delta/epsilon subunit, N-terminal"/>
    <property type="match status" value="1"/>
</dbReference>
<evidence type="ECO:0000256" key="1">
    <source>
        <dbReference type="ARBA" id="ARBA00023196"/>
    </source>
</evidence>
<proteinExistence type="predicted"/>
<keyword evidence="1" id="KW-0139">CF(1)</keyword>
<feature type="domain" description="ATP synthase F1 complex delta/epsilon subunit N-terminal" evidence="2">
    <location>
        <begin position="7"/>
        <end position="85"/>
    </location>
</feature>
<organism evidence="3 4">
    <name type="scientific">Metamycoplasma equirhinis</name>
    <dbReference type="NCBI Taxonomy" id="92402"/>
    <lineage>
        <taxon>Bacteria</taxon>
        <taxon>Bacillati</taxon>
        <taxon>Mycoplasmatota</taxon>
        <taxon>Mycoplasmoidales</taxon>
        <taxon>Metamycoplasmataceae</taxon>
        <taxon>Metamycoplasma</taxon>
    </lineage>
</organism>
<protein>
    <submittedName>
        <fullName evidence="3">F0F1 ATP synthase subunit epsilon</fullName>
    </submittedName>
</protein>
<dbReference type="Pfam" id="PF02823">
    <property type="entry name" value="ATP-synt_DE_N"/>
    <property type="match status" value="1"/>
</dbReference>
<dbReference type="Proteomes" id="UP001303601">
    <property type="component" value="Chromosome"/>
</dbReference>
<dbReference type="InterPro" id="IPR020546">
    <property type="entry name" value="ATP_synth_F1_dsu/esu_N"/>
</dbReference>
<sequence>MADKNIRVVITTPYGTFLDMETPICTFRANSGEIGIMADATQFMTAIIPSKIYINSKNSPDVKEYYIDRGMAYFNNNLLTLITNKISKNPLENEKDIFAKKETKYRLIEELILKKKIAESNKN</sequence>
<evidence type="ECO:0000259" key="2">
    <source>
        <dbReference type="Pfam" id="PF02823"/>
    </source>
</evidence>
<name>A0ABZ0PB23_9BACT</name>
<evidence type="ECO:0000313" key="3">
    <source>
        <dbReference type="EMBL" id="WPB53845.1"/>
    </source>
</evidence>
<dbReference type="GeneID" id="94493753"/>
<evidence type="ECO:0000313" key="4">
    <source>
        <dbReference type="Proteomes" id="UP001303601"/>
    </source>
</evidence>
<keyword evidence="4" id="KW-1185">Reference proteome</keyword>
<dbReference type="SUPFAM" id="SSF51344">
    <property type="entry name" value="Epsilon subunit of F1F0-ATP synthase N-terminal domain"/>
    <property type="match status" value="1"/>
</dbReference>
<dbReference type="EMBL" id="CP137845">
    <property type="protein sequence ID" value="WPB53845.1"/>
    <property type="molecule type" value="Genomic_DNA"/>
</dbReference>